<keyword evidence="1 4" id="KW-0812">Transmembrane</keyword>
<evidence type="ECO:0000256" key="4">
    <source>
        <dbReference type="SAM" id="Phobius"/>
    </source>
</evidence>
<feature type="transmembrane region" description="Helical" evidence="4">
    <location>
        <begin position="307"/>
        <end position="324"/>
    </location>
</feature>
<organism evidence="5 6">
    <name type="scientific">Reinekea marinisedimentorum</name>
    <dbReference type="NCBI Taxonomy" id="230495"/>
    <lineage>
        <taxon>Bacteria</taxon>
        <taxon>Pseudomonadati</taxon>
        <taxon>Pseudomonadota</taxon>
        <taxon>Gammaproteobacteria</taxon>
        <taxon>Oceanospirillales</taxon>
        <taxon>Saccharospirillaceae</taxon>
        <taxon>Reinekea</taxon>
    </lineage>
</organism>
<dbReference type="EMBL" id="SLZR01000001">
    <property type="protein sequence ID" value="TCS43708.1"/>
    <property type="molecule type" value="Genomic_DNA"/>
</dbReference>
<name>A0A4R3IDQ9_9GAMM</name>
<feature type="transmembrane region" description="Helical" evidence="4">
    <location>
        <begin position="141"/>
        <end position="164"/>
    </location>
</feature>
<evidence type="ECO:0000256" key="1">
    <source>
        <dbReference type="ARBA" id="ARBA00022692"/>
    </source>
</evidence>
<keyword evidence="2 4" id="KW-1133">Transmembrane helix</keyword>
<dbReference type="RefSeq" id="WP_132698682.1">
    <property type="nucleotide sequence ID" value="NZ_SLZR01000001.1"/>
</dbReference>
<feature type="transmembrane region" description="Helical" evidence="4">
    <location>
        <begin position="369"/>
        <end position="387"/>
    </location>
</feature>
<evidence type="ECO:0000313" key="5">
    <source>
        <dbReference type="EMBL" id="TCS43708.1"/>
    </source>
</evidence>
<dbReference type="PANTHER" id="PTHR11360">
    <property type="entry name" value="MONOCARBOXYLATE TRANSPORTER"/>
    <property type="match status" value="1"/>
</dbReference>
<feature type="transmembrane region" description="Helical" evidence="4">
    <location>
        <begin position="84"/>
        <end position="102"/>
    </location>
</feature>
<feature type="transmembrane region" description="Helical" evidence="4">
    <location>
        <begin position="393"/>
        <end position="416"/>
    </location>
</feature>
<keyword evidence="3 4" id="KW-0472">Membrane</keyword>
<keyword evidence="6" id="KW-1185">Reference proteome</keyword>
<feature type="transmembrane region" description="Helical" evidence="4">
    <location>
        <begin position="330"/>
        <end position="357"/>
    </location>
</feature>
<dbReference type="InterPro" id="IPR050327">
    <property type="entry name" value="Proton-linked_MCT"/>
</dbReference>
<accession>A0A4R3IDQ9</accession>
<feature type="transmembrane region" description="Helical" evidence="4">
    <location>
        <begin position="108"/>
        <end position="134"/>
    </location>
</feature>
<gene>
    <name evidence="5" type="ORF">BCF53_10150</name>
</gene>
<evidence type="ECO:0000256" key="3">
    <source>
        <dbReference type="ARBA" id="ARBA00023136"/>
    </source>
</evidence>
<evidence type="ECO:0000313" key="6">
    <source>
        <dbReference type="Proteomes" id="UP000295793"/>
    </source>
</evidence>
<dbReference type="OrthoDB" id="9150135at2"/>
<feature type="transmembrane region" description="Helical" evidence="4">
    <location>
        <begin position="54"/>
        <end position="77"/>
    </location>
</feature>
<dbReference type="GO" id="GO:0022857">
    <property type="term" value="F:transmembrane transporter activity"/>
    <property type="evidence" value="ECO:0007669"/>
    <property type="project" value="InterPro"/>
</dbReference>
<sequence length="442" mass="48124">MEDKLQKGFKPQAIGVIAYVFITMYLQLTIAGPDSMNILMPALIEKFGKNPGEIMGAISAVRLVGVVAGIIAGAIIMRTGFKKLGVPSVIIAGISVGMMGRVDSWMGIMVIQTILTILTPVLMFIQGGLIANWFVRYKGIIFGIVTISAPLSTATFTPIGMPIFMEVGFATFYTGLGAIIAFFGVIGIWAMKERPEDYGFDPDGIPFTAEEKVELEAMRTKENNHITAWPLKRLLVCKEFWYVAIPWSLIGGMMMAGIMSQVIPILTGSGVEIDKALTLMSVMAIAGMPLSYFWGWMDDKIGTPKTNAVFSLAYVLGSAGFAFGGPDSMWMVYGALFCISLGVGGMPNLMPSLMAYVFGRDEFVNINRWVYAFQMIAMSFGMTYLAVMNDITGSYSMSFITFIPLAAICGLMFLGIKKTHDPERQRLEAHKSADAKLAEAIG</sequence>
<dbReference type="AlphaFoldDB" id="A0A4R3IDQ9"/>
<dbReference type="SUPFAM" id="SSF103473">
    <property type="entry name" value="MFS general substrate transporter"/>
    <property type="match status" value="1"/>
</dbReference>
<comment type="caution">
    <text evidence="5">The sequence shown here is derived from an EMBL/GenBank/DDBJ whole genome shotgun (WGS) entry which is preliminary data.</text>
</comment>
<feature type="transmembrane region" description="Helical" evidence="4">
    <location>
        <begin position="12"/>
        <end position="31"/>
    </location>
</feature>
<proteinExistence type="predicted"/>
<reference evidence="5 6" key="1">
    <citation type="submission" date="2019-03" db="EMBL/GenBank/DDBJ databases">
        <title>Genomic Encyclopedia of Archaeal and Bacterial Type Strains, Phase II (KMG-II): from individual species to whole genera.</title>
        <authorList>
            <person name="Goeker M."/>
        </authorList>
    </citation>
    <scope>NUCLEOTIDE SEQUENCE [LARGE SCALE GENOMIC DNA]</scope>
    <source>
        <strain evidence="5 6">DSM 15388</strain>
    </source>
</reference>
<dbReference type="Gene3D" id="1.20.1250.20">
    <property type="entry name" value="MFS general substrate transporter like domains"/>
    <property type="match status" value="2"/>
</dbReference>
<dbReference type="PANTHER" id="PTHR11360:SF290">
    <property type="entry name" value="MONOCARBOXYLATE MFS PERMEASE"/>
    <property type="match status" value="1"/>
</dbReference>
<protein>
    <submittedName>
        <fullName evidence="5">Sugar phosphate permease</fullName>
    </submittedName>
</protein>
<dbReference type="InterPro" id="IPR036259">
    <property type="entry name" value="MFS_trans_sf"/>
</dbReference>
<feature type="transmembrane region" description="Helical" evidence="4">
    <location>
        <begin position="170"/>
        <end position="190"/>
    </location>
</feature>
<dbReference type="InterPro" id="IPR011701">
    <property type="entry name" value="MFS"/>
</dbReference>
<feature type="transmembrane region" description="Helical" evidence="4">
    <location>
        <begin position="240"/>
        <end position="264"/>
    </location>
</feature>
<dbReference type="Pfam" id="PF07690">
    <property type="entry name" value="MFS_1"/>
    <property type="match status" value="1"/>
</dbReference>
<evidence type="ECO:0000256" key="2">
    <source>
        <dbReference type="ARBA" id="ARBA00022989"/>
    </source>
</evidence>
<dbReference type="Proteomes" id="UP000295793">
    <property type="component" value="Unassembled WGS sequence"/>
</dbReference>
<feature type="transmembrane region" description="Helical" evidence="4">
    <location>
        <begin position="276"/>
        <end position="295"/>
    </location>
</feature>